<dbReference type="PANTHER" id="PTHR46211:SF1">
    <property type="entry name" value="GLYCEROPHOSPHODIESTER PHOSPHODIESTERASE, CYTOPLASMIC"/>
    <property type="match status" value="1"/>
</dbReference>
<dbReference type="PANTHER" id="PTHR46211">
    <property type="entry name" value="GLYCEROPHOSPHORYL DIESTER PHOSPHODIESTERASE"/>
    <property type="match status" value="1"/>
</dbReference>
<dbReference type="AlphaFoldDB" id="A0A0P1G3I8"/>
<dbReference type="GO" id="GO:0006629">
    <property type="term" value="P:lipid metabolic process"/>
    <property type="evidence" value="ECO:0007669"/>
    <property type="project" value="InterPro"/>
</dbReference>
<dbReference type="STRING" id="928856.SAMN04488049_11249"/>
<dbReference type="Proteomes" id="UP000052022">
    <property type="component" value="Unassembled WGS sequence"/>
</dbReference>
<organism evidence="2 3">
    <name type="scientific">Tritonibacter multivorans</name>
    <dbReference type="NCBI Taxonomy" id="928856"/>
    <lineage>
        <taxon>Bacteria</taxon>
        <taxon>Pseudomonadati</taxon>
        <taxon>Pseudomonadota</taxon>
        <taxon>Alphaproteobacteria</taxon>
        <taxon>Rhodobacterales</taxon>
        <taxon>Paracoccaceae</taxon>
        <taxon>Tritonibacter</taxon>
    </lineage>
</organism>
<evidence type="ECO:0000313" key="3">
    <source>
        <dbReference type="Proteomes" id="UP000052022"/>
    </source>
</evidence>
<dbReference type="Gene3D" id="3.20.20.190">
    <property type="entry name" value="Phosphatidylinositol (PI) phosphodiesterase"/>
    <property type="match status" value="1"/>
</dbReference>
<evidence type="ECO:0000259" key="1">
    <source>
        <dbReference type="PROSITE" id="PS51704"/>
    </source>
</evidence>
<dbReference type="GO" id="GO:0008889">
    <property type="term" value="F:glycerophosphodiester phosphodiesterase activity"/>
    <property type="evidence" value="ECO:0007669"/>
    <property type="project" value="UniProtKB-EC"/>
</dbReference>
<dbReference type="OrthoDB" id="384721at2"/>
<keyword evidence="3" id="KW-1185">Reference proteome</keyword>
<dbReference type="EC" id="3.1.4.46" evidence="2"/>
<gene>
    <name evidence="2" type="primary">ugpQ</name>
    <name evidence="2" type="ORF">TRM7557_00878</name>
</gene>
<dbReference type="RefSeq" id="WP_058289008.1">
    <property type="nucleotide sequence ID" value="NZ_CYSD01000014.1"/>
</dbReference>
<proteinExistence type="predicted"/>
<dbReference type="InterPro" id="IPR030395">
    <property type="entry name" value="GP_PDE_dom"/>
</dbReference>
<evidence type="ECO:0000313" key="2">
    <source>
        <dbReference type="EMBL" id="CUH76396.1"/>
    </source>
</evidence>
<dbReference type="InterPro" id="IPR017946">
    <property type="entry name" value="PLC-like_Pdiesterase_TIM-brl"/>
</dbReference>
<dbReference type="Pfam" id="PF03009">
    <property type="entry name" value="GDPD"/>
    <property type="match status" value="1"/>
</dbReference>
<reference evidence="2 3" key="1">
    <citation type="submission" date="2015-09" db="EMBL/GenBank/DDBJ databases">
        <authorList>
            <consortium name="Swine Surveillance"/>
        </authorList>
    </citation>
    <scope>NUCLEOTIDE SEQUENCE [LARGE SCALE GENOMIC DNA]</scope>
    <source>
        <strain evidence="2 3">CECT 7557</strain>
    </source>
</reference>
<dbReference type="PROSITE" id="PS51704">
    <property type="entry name" value="GP_PDE"/>
    <property type="match status" value="1"/>
</dbReference>
<protein>
    <submittedName>
        <fullName evidence="2">Glycerophosphoryl diester phosphodiesterase</fullName>
        <ecNumber evidence="2">3.1.4.46</ecNumber>
    </submittedName>
</protein>
<keyword evidence="2" id="KW-0378">Hydrolase</keyword>
<accession>A0A0P1G3I8</accession>
<name>A0A0P1G3I8_9RHOB</name>
<dbReference type="EMBL" id="CYSD01000014">
    <property type="protein sequence ID" value="CUH76396.1"/>
    <property type="molecule type" value="Genomic_DNA"/>
</dbReference>
<sequence>MLPRIFCDLPITHRAFHDLDAGRPENSRAAIRAAMDAGYGIEIDLQLSADGQAMVFHDYALDRLTDETGAVRQRSAAELSAIALKGGDGEGIPTLTEVLALVAGRVPLLIELKDQDGAMGTDIGALEAATVAALQGYGGDVALMSFNPHSVAKLAELAPEIPRGLTTSSYDPAQWPLSETLCNTLREIPDFDRTRAQFISHERADAARPRVQELRAAGVPILSWTIRSQAEEAEVRKHVDNITFEGYPAPLPA</sequence>
<feature type="domain" description="GP-PDE" evidence="1">
    <location>
        <begin position="8"/>
        <end position="253"/>
    </location>
</feature>
<dbReference type="SUPFAM" id="SSF51695">
    <property type="entry name" value="PLC-like phosphodiesterases"/>
    <property type="match status" value="1"/>
</dbReference>